<dbReference type="Proteomes" id="UP000076078">
    <property type="component" value="Unassembled WGS sequence"/>
</dbReference>
<dbReference type="EMBL" id="LODT01000016">
    <property type="protein sequence ID" value="KYR00245.1"/>
    <property type="molecule type" value="Genomic_DNA"/>
</dbReference>
<reference evidence="2 3" key="1">
    <citation type="submission" date="2015-12" db="EMBL/GenBank/DDBJ databases">
        <title>Dictyostelia acquired genes for synthesis and detection of signals that induce cell-type specialization by lateral gene transfer from prokaryotes.</title>
        <authorList>
            <person name="Gloeckner G."/>
            <person name="Schaap P."/>
        </authorList>
    </citation>
    <scope>NUCLEOTIDE SEQUENCE [LARGE SCALE GENOMIC DNA]</scope>
    <source>
        <strain evidence="2 3">TK</strain>
    </source>
</reference>
<dbReference type="SUPFAM" id="SSF47769">
    <property type="entry name" value="SAM/Pointed domain"/>
    <property type="match status" value="1"/>
</dbReference>
<keyword evidence="3" id="KW-1185">Reference proteome</keyword>
<protein>
    <recommendedName>
        <fullName evidence="4">SAM domain-containing protein</fullName>
    </recommendedName>
</protein>
<dbReference type="InParanoid" id="A0A152A2C2"/>
<organism evidence="2 3">
    <name type="scientific">Tieghemostelium lacteum</name>
    <name type="common">Slime mold</name>
    <name type="synonym">Dictyostelium lacteum</name>
    <dbReference type="NCBI Taxonomy" id="361077"/>
    <lineage>
        <taxon>Eukaryota</taxon>
        <taxon>Amoebozoa</taxon>
        <taxon>Evosea</taxon>
        <taxon>Eumycetozoa</taxon>
        <taxon>Dictyostelia</taxon>
        <taxon>Dictyosteliales</taxon>
        <taxon>Raperosteliaceae</taxon>
        <taxon>Tieghemostelium</taxon>
    </lineage>
</organism>
<accession>A0A152A2C2</accession>
<dbReference type="Gene3D" id="1.10.150.50">
    <property type="entry name" value="Transcription Factor, Ets-1"/>
    <property type="match status" value="1"/>
</dbReference>
<sequence length="111" mass="12458">MNSNINNQTTVTTTTPSTNNQKTINILDPTTSEYHDINWNIEQTNAWAARFLPMEDLQKFKEANFNGQALSSLQRDDLNSKVKISFGQSILLFQRISKGIALSQPPGQQGM</sequence>
<evidence type="ECO:0008006" key="4">
    <source>
        <dbReference type="Google" id="ProtNLM"/>
    </source>
</evidence>
<comment type="caution">
    <text evidence="2">The sequence shown here is derived from an EMBL/GenBank/DDBJ whole genome shotgun (WGS) entry which is preliminary data.</text>
</comment>
<gene>
    <name evidence="2" type="ORF">DLAC_03405</name>
</gene>
<feature type="region of interest" description="Disordered" evidence="1">
    <location>
        <begin position="1"/>
        <end position="24"/>
    </location>
</feature>
<evidence type="ECO:0000256" key="1">
    <source>
        <dbReference type="SAM" id="MobiDB-lite"/>
    </source>
</evidence>
<name>A0A152A2C2_TIELA</name>
<proteinExistence type="predicted"/>
<evidence type="ECO:0000313" key="2">
    <source>
        <dbReference type="EMBL" id="KYR00245.1"/>
    </source>
</evidence>
<dbReference type="InterPro" id="IPR013761">
    <property type="entry name" value="SAM/pointed_sf"/>
</dbReference>
<dbReference type="AlphaFoldDB" id="A0A152A2C2"/>
<evidence type="ECO:0000313" key="3">
    <source>
        <dbReference type="Proteomes" id="UP000076078"/>
    </source>
</evidence>